<dbReference type="GO" id="GO:0007165">
    <property type="term" value="P:signal transduction"/>
    <property type="evidence" value="ECO:0007669"/>
    <property type="project" value="InterPro"/>
</dbReference>
<dbReference type="PANTHER" id="PTHR15228:SF25">
    <property type="entry name" value="F-BAR DOMAIN-CONTAINING PROTEIN"/>
    <property type="match status" value="1"/>
</dbReference>
<protein>
    <submittedName>
        <fullName evidence="4">Rho GTPase activation protein</fullName>
    </submittedName>
</protein>
<evidence type="ECO:0000256" key="2">
    <source>
        <dbReference type="SAM" id="MobiDB-lite"/>
    </source>
</evidence>
<sequence>MSSFEMLGVFTPGQKALVRGWWKKVTAAHPSARNFKEMKVPIVEKGVFGISLVESIKYAHSSISYIDDVTETQCFGVIPTIIAKCGSFLKEEAMTTEGIFRISGSSRRTRMLQSIFDTPDLYGSQLDWRGYTVHDAANVMKRFLNFLPEPVITLEYYRKFKDTTLAEYPNLDQKIQAIQGVIECLPIAHQYLLLYLLDMLGMFVTAQEYTRMDTACLASVFAPGILSHPDDELNPAGYFESQRVLSFLIENQERFSMPRSNTTTTALDQNNNDSVIPPSSNQVAAVPQKNFNKAKKEERPKLTEQRASTIYSLAAGSYSGSGIESILDADLELPAPTVTLRRSKTAPSRRDKYGSHEPQQIVHVNRTSSQGSRRGGFLRATPIGSPIQ</sequence>
<proteinExistence type="predicted"/>
<feature type="domain" description="Rho-GAP" evidence="3">
    <location>
        <begin position="64"/>
        <end position="256"/>
    </location>
</feature>
<evidence type="ECO:0000256" key="1">
    <source>
        <dbReference type="ARBA" id="ARBA00022468"/>
    </source>
</evidence>
<evidence type="ECO:0000259" key="3">
    <source>
        <dbReference type="PROSITE" id="PS50238"/>
    </source>
</evidence>
<dbReference type="GO" id="GO:0005938">
    <property type="term" value="C:cell cortex"/>
    <property type="evidence" value="ECO:0007669"/>
    <property type="project" value="TreeGrafter"/>
</dbReference>
<dbReference type="Proteomes" id="UP000469890">
    <property type="component" value="Unassembled WGS sequence"/>
</dbReference>
<reference evidence="4 5" key="1">
    <citation type="submission" date="2019-09" db="EMBL/GenBank/DDBJ databases">
        <authorList>
            <consortium name="DOE Joint Genome Institute"/>
            <person name="Mondo S.J."/>
            <person name="Navarro-Mendoza M.I."/>
            <person name="Perez-Arques C."/>
            <person name="Panchal S."/>
            <person name="Nicolas F.E."/>
            <person name="Ganguly P."/>
            <person name="Pangilinan J."/>
            <person name="Grigoriev I."/>
            <person name="Heitman J."/>
            <person name="Sanya K."/>
            <person name="Garre V."/>
        </authorList>
    </citation>
    <scope>NUCLEOTIDE SEQUENCE [LARGE SCALE GENOMIC DNA]</scope>
    <source>
        <strain evidence="4 5">MU402</strain>
    </source>
</reference>
<name>A0A8H4BH16_MUCCL</name>
<gene>
    <name evidence="4" type="ORF">FB192DRAFT_1376146</name>
</gene>
<organism evidence="4 5">
    <name type="scientific">Mucor circinelloides f. lusitanicus</name>
    <name type="common">Mucor racemosus var. lusitanicus</name>
    <dbReference type="NCBI Taxonomy" id="29924"/>
    <lineage>
        <taxon>Eukaryota</taxon>
        <taxon>Fungi</taxon>
        <taxon>Fungi incertae sedis</taxon>
        <taxon>Mucoromycota</taxon>
        <taxon>Mucoromycotina</taxon>
        <taxon>Mucoromycetes</taxon>
        <taxon>Mucorales</taxon>
        <taxon>Mucorineae</taxon>
        <taxon>Mucoraceae</taxon>
        <taxon>Mucor</taxon>
    </lineage>
</organism>
<keyword evidence="1" id="KW-0343">GTPase activation</keyword>
<dbReference type="InterPro" id="IPR051025">
    <property type="entry name" value="RhoGAP"/>
</dbReference>
<dbReference type="SMART" id="SM00324">
    <property type="entry name" value="RhoGAP"/>
    <property type="match status" value="1"/>
</dbReference>
<dbReference type="EMBL" id="JAAECE010000004">
    <property type="protein sequence ID" value="KAF1802075.1"/>
    <property type="molecule type" value="Genomic_DNA"/>
</dbReference>
<dbReference type="SUPFAM" id="SSF48350">
    <property type="entry name" value="GTPase activation domain, GAP"/>
    <property type="match status" value="1"/>
</dbReference>
<dbReference type="GO" id="GO:0005096">
    <property type="term" value="F:GTPase activator activity"/>
    <property type="evidence" value="ECO:0007669"/>
    <property type="project" value="UniProtKB-KW"/>
</dbReference>
<accession>A0A8H4BH16</accession>
<comment type="caution">
    <text evidence="4">The sequence shown here is derived from an EMBL/GenBank/DDBJ whole genome shotgun (WGS) entry which is preliminary data.</text>
</comment>
<evidence type="ECO:0000313" key="5">
    <source>
        <dbReference type="Proteomes" id="UP000469890"/>
    </source>
</evidence>
<dbReference type="AlphaFoldDB" id="A0A8H4BH16"/>
<feature type="region of interest" description="Disordered" evidence="2">
    <location>
        <begin position="342"/>
        <end position="388"/>
    </location>
</feature>
<dbReference type="Pfam" id="PF00620">
    <property type="entry name" value="RhoGAP"/>
    <property type="match status" value="1"/>
</dbReference>
<dbReference type="Gene3D" id="1.10.555.10">
    <property type="entry name" value="Rho GTPase activation protein"/>
    <property type="match status" value="1"/>
</dbReference>
<dbReference type="GO" id="GO:0060237">
    <property type="term" value="P:regulation of fungal-type cell wall organization"/>
    <property type="evidence" value="ECO:0007669"/>
    <property type="project" value="TreeGrafter"/>
</dbReference>
<dbReference type="PANTHER" id="PTHR15228">
    <property type="entry name" value="SPERMATHECAL PHYSIOLOGY VARIANT"/>
    <property type="match status" value="1"/>
</dbReference>
<dbReference type="InterPro" id="IPR000198">
    <property type="entry name" value="RhoGAP_dom"/>
</dbReference>
<evidence type="ECO:0000313" key="4">
    <source>
        <dbReference type="EMBL" id="KAF1802075.1"/>
    </source>
</evidence>
<dbReference type="PROSITE" id="PS50238">
    <property type="entry name" value="RHOGAP"/>
    <property type="match status" value="1"/>
</dbReference>
<feature type="region of interest" description="Disordered" evidence="2">
    <location>
        <begin position="261"/>
        <end position="283"/>
    </location>
</feature>
<dbReference type="InterPro" id="IPR008936">
    <property type="entry name" value="Rho_GTPase_activation_prot"/>
</dbReference>